<evidence type="ECO:0000256" key="1">
    <source>
        <dbReference type="SAM" id="MobiDB-lite"/>
    </source>
</evidence>
<comment type="caution">
    <text evidence="2">The sequence shown here is derived from an EMBL/GenBank/DDBJ whole genome shotgun (WGS) entry which is preliminary data.</text>
</comment>
<accession>A0AAE1UM60</accession>
<keyword evidence="3" id="KW-1185">Reference proteome</keyword>
<feature type="compositionally biased region" description="Low complexity" evidence="1">
    <location>
        <begin position="34"/>
        <end position="44"/>
    </location>
</feature>
<dbReference type="AlphaFoldDB" id="A0AAE1UM60"/>
<dbReference type="Proteomes" id="UP001292094">
    <property type="component" value="Unassembled WGS sequence"/>
</dbReference>
<protein>
    <submittedName>
        <fullName evidence="2">Uncharacterized protein</fullName>
    </submittedName>
</protein>
<organism evidence="2 3">
    <name type="scientific">Petrolisthes manimaculis</name>
    <dbReference type="NCBI Taxonomy" id="1843537"/>
    <lineage>
        <taxon>Eukaryota</taxon>
        <taxon>Metazoa</taxon>
        <taxon>Ecdysozoa</taxon>
        <taxon>Arthropoda</taxon>
        <taxon>Crustacea</taxon>
        <taxon>Multicrustacea</taxon>
        <taxon>Malacostraca</taxon>
        <taxon>Eumalacostraca</taxon>
        <taxon>Eucarida</taxon>
        <taxon>Decapoda</taxon>
        <taxon>Pleocyemata</taxon>
        <taxon>Anomura</taxon>
        <taxon>Galatheoidea</taxon>
        <taxon>Porcellanidae</taxon>
        <taxon>Petrolisthes</taxon>
    </lineage>
</organism>
<dbReference type="EMBL" id="JAWZYT010000467">
    <property type="protein sequence ID" value="KAK4323134.1"/>
    <property type="molecule type" value="Genomic_DNA"/>
</dbReference>
<sequence>MPNVLWKVQALDQGVSGSSQQDPHHHHHHHHQRQQQQQQQQEQPMHMEDEAAGGGGVSDKDMSLEGFIKSPSESDALLQSCSANH</sequence>
<evidence type="ECO:0000313" key="2">
    <source>
        <dbReference type="EMBL" id="KAK4323134.1"/>
    </source>
</evidence>
<gene>
    <name evidence="2" type="ORF">Pmani_006136</name>
</gene>
<name>A0AAE1UM60_9EUCA</name>
<feature type="compositionally biased region" description="Basic residues" evidence="1">
    <location>
        <begin position="24"/>
        <end position="33"/>
    </location>
</feature>
<feature type="compositionally biased region" description="Polar residues" evidence="1">
    <location>
        <begin position="71"/>
        <end position="85"/>
    </location>
</feature>
<feature type="region of interest" description="Disordered" evidence="1">
    <location>
        <begin position="10"/>
        <end position="85"/>
    </location>
</feature>
<evidence type="ECO:0000313" key="3">
    <source>
        <dbReference type="Proteomes" id="UP001292094"/>
    </source>
</evidence>
<proteinExistence type="predicted"/>
<reference evidence="2" key="1">
    <citation type="submission" date="2023-11" db="EMBL/GenBank/DDBJ databases">
        <title>Genome assemblies of two species of porcelain crab, Petrolisthes cinctipes and Petrolisthes manimaculis (Anomura: Porcellanidae).</title>
        <authorList>
            <person name="Angst P."/>
        </authorList>
    </citation>
    <scope>NUCLEOTIDE SEQUENCE</scope>
    <source>
        <strain evidence="2">PB745_02</strain>
        <tissue evidence="2">Gill</tissue>
    </source>
</reference>